<gene>
    <name evidence="2" type="ORF">MSP8886_01886</name>
</gene>
<feature type="signal peptide" evidence="1">
    <location>
        <begin position="1"/>
        <end position="20"/>
    </location>
</feature>
<dbReference type="InterPro" id="IPR010706">
    <property type="entry name" value="Fatty_acid_cis-trans_isomerase"/>
</dbReference>
<dbReference type="AlphaFoldDB" id="A0A1A8TD15"/>
<keyword evidence="3" id="KW-1185">Reference proteome</keyword>
<dbReference type="Pfam" id="PF06934">
    <property type="entry name" value="CTI"/>
    <property type="match status" value="1"/>
</dbReference>
<keyword evidence="2" id="KW-0413">Isomerase</keyword>
<dbReference type="EMBL" id="FLOB01000003">
    <property type="protein sequence ID" value="SBS30669.1"/>
    <property type="molecule type" value="Genomic_DNA"/>
</dbReference>
<evidence type="ECO:0000313" key="2">
    <source>
        <dbReference type="EMBL" id="SBS30669.1"/>
    </source>
</evidence>
<accession>A0A1A8TD15</accession>
<organism evidence="2 3">
    <name type="scientific">Marinomonas spartinae</name>
    <dbReference type="NCBI Taxonomy" id="1792290"/>
    <lineage>
        <taxon>Bacteria</taxon>
        <taxon>Pseudomonadati</taxon>
        <taxon>Pseudomonadota</taxon>
        <taxon>Gammaproteobacteria</taxon>
        <taxon>Oceanospirillales</taxon>
        <taxon>Oceanospirillaceae</taxon>
        <taxon>Marinomonas</taxon>
    </lineage>
</organism>
<name>A0A1A8TD15_9GAMM</name>
<evidence type="ECO:0000256" key="1">
    <source>
        <dbReference type="SAM" id="SignalP"/>
    </source>
</evidence>
<evidence type="ECO:0000313" key="3">
    <source>
        <dbReference type="Proteomes" id="UP000092544"/>
    </source>
</evidence>
<dbReference type="GO" id="GO:0016853">
    <property type="term" value="F:isomerase activity"/>
    <property type="evidence" value="ECO:0007669"/>
    <property type="project" value="UniProtKB-KW"/>
</dbReference>
<proteinExistence type="predicted"/>
<sequence>MPRALVVVLCVLLFSGCALFASQQLDSSFGVEKVANREDQSVSEADAEFYNDQVRPILDHRCVTCHACYDAPCQLKFTAPEGIERGGSKELVYDGTRLLAATPTRLFIDAQTTQQWRDKGFYPVLNERRQSPAANLEGSLVYRAIALRKKQGNFTQAVLSDDYDFSIYRNQQCPTIEKYSSFEHDFPKWGMPYGLPALTDNEFNILVRWLASGAKMPAAKPLPKEIEQRVTLWESRLNGNTLKERLVDRYIYEHIFLYSLYLDKKSDIRFRLVRSKTPPGEPIDRIATRRPYDDPGVKRVYYRLWRDPEVKVQKNHIPFELSETVYKRWQSDFYSQDYKVTKDPGYSPEVATNPFRAFAQLPVGGRYRFMLDHAQDTIMSFIKGPVCHGQVAVNVINDHFWVFFVNPEKGINQEIAKFLETQVQHLDLPAESSSNALPLSSWVRFSQQQKEYLSAKAKLIDNNLGNKIPLNLSLIWNGEGHNENAALTIFRHFDNASVVKGLVGQDPKTAWVIDYPLLERIHYLLVAGFDVYGNVGHQLNTRLYMDFLRIEGEMNFLMFLPRDERSTLRHYWYRGANQTIKDYIFSDYFKISAQSQVHYTTSHHEAELFNKLKGRLSKVLNHAYDLDQTHLSAHDIALLKGLQTLQGKGLQYLPNTALVLVTQHGKPKELLTLILNQAHSNISSLLNESATRLPSEDTVTVTKGVIGDYPNLLMQVEESDIPDWVHRISALQTREDFTQLVNQYGIRRTNPAFWTVSDEIAELNKEERPRASGILDYNRLENR</sequence>
<keyword evidence="1" id="KW-0732">Signal</keyword>
<dbReference type="PROSITE" id="PS51257">
    <property type="entry name" value="PROKAR_LIPOPROTEIN"/>
    <property type="match status" value="1"/>
</dbReference>
<dbReference type="STRING" id="1792290.MSP8886_01886"/>
<dbReference type="OrthoDB" id="9809746at2"/>
<feature type="chain" id="PRO_5008378959" evidence="1">
    <location>
        <begin position="21"/>
        <end position="783"/>
    </location>
</feature>
<dbReference type="Proteomes" id="UP000092544">
    <property type="component" value="Unassembled WGS sequence"/>
</dbReference>
<protein>
    <submittedName>
        <fullName evidence="2">Fatty acid cis/trans isomerase (CTI)</fullName>
    </submittedName>
</protein>
<reference evidence="2 3" key="1">
    <citation type="submission" date="2016-06" db="EMBL/GenBank/DDBJ databases">
        <authorList>
            <person name="Kjaerup R.B."/>
            <person name="Dalgaard T.S."/>
            <person name="Juul-Madsen H.R."/>
        </authorList>
    </citation>
    <scope>NUCLEOTIDE SEQUENCE [LARGE SCALE GENOMIC DNA]</scope>
    <source>
        <strain evidence="2 3">CECT 8886</strain>
    </source>
</reference>
<dbReference type="RefSeq" id="WP_067015452.1">
    <property type="nucleotide sequence ID" value="NZ_FLOB01000003.1"/>
</dbReference>